<dbReference type="EMBL" id="JANPWB010000010">
    <property type="protein sequence ID" value="KAJ1143554.1"/>
    <property type="molecule type" value="Genomic_DNA"/>
</dbReference>
<dbReference type="AlphaFoldDB" id="A0AAV7QWY5"/>
<reference evidence="2" key="1">
    <citation type="journal article" date="2022" name="bioRxiv">
        <title>Sequencing and chromosome-scale assembly of the giantPleurodeles waltlgenome.</title>
        <authorList>
            <person name="Brown T."/>
            <person name="Elewa A."/>
            <person name="Iarovenko S."/>
            <person name="Subramanian E."/>
            <person name="Araus A.J."/>
            <person name="Petzold A."/>
            <person name="Susuki M."/>
            <person name="Suzuki K.-i.T."/>
            <person name="Hayashi T."/>
            <person name="Toyoda A."/>
            <person name="Oliveira C."/>
            <person name="Osipova E."/>
            <person name="Leigh N.D."/>
            <person name="Simon A."/>
            <person name="Yun M.H."/>
        </authorList>
    </citation>
    <scope>NUCLEOTIDE SEQUENCE</scope>
    <source>
        <strain evidence="2">20211129_DDA</strain>
        <tissue evidence="2">Liver</tissue>
    </source>
</reference>
<feature type="compositionally biased region" description="Basic and acidic residues" evidence="1">
    <location>
        <begin position="183"/>
        <end position="194"/>
    </location>
</feature>
<dbReference type="PANTHER" id="PTHR33772">
    <property type="entry name" value="THYMUS, BRAIN AND TESTES-ASSOCIATED"/>
    <property type="match status" value="1"/>
</dbReference>
<proteinExistence type="predicted"/>
<dbReference type="Pfam" id="PF15256">
    <property type="entry name" value="SPATIAL"/>
    <property type="match status" value="1"/>
</dbReference>
<gene>
    <name evidence="2" type="ORF">NDU88_009862</name>
</gene>
<sequence>NRTMAAETINTRPVLQQVKSDVNASKELLEKLKNPVSGPFKSKTLPELSGKFENVALNTPLRFSAEALRPNSSSSRFGHLSQNSFFSRHNPHPHRVTHIEGLNGIPICIVNDEWSTPNSQLPHPMMKSQFPTSMLGVPSVQMPVGDPYGNLNPQLRAGSSLLSEAWREELRELAAKVCTSGESQKKQEAEEHKRTTQYSAETGRLIPASSRALTRQAQRNNTKNKGKNTAFSFQDQELMVLELLCQILQTDSLSAIQQWLLSAGQRDKELVMGMIQTATANMQLEHQGVGRTIEERLQSQMSQGATAPGSGNKHQGKNRLSSKSSQKQKQRPLAEDEKP</sequence>
<feature type="region of interest" description="Disordered" evidence="1">
    <location>
        <begin position="178"/>
        <end position="206"/>
    </location>
</feature>
<keyword evidence="3" id="KW-1185">Reference proteome</keyword>
<evidence type="ECO:0008006" key="4">
    <source>
        <dbReference type="Google" id="ProtNLM"/>
    </source>
</evidence>
<evidence type="ECO:0000313" key="3">
    <source>
        <dbReference type="Proteomes" id="UP001066276"/>
    </source>
</evidence>
<protein>
    <recommendedName>
        <fullName evidence="4">Thymus, brain and testes associated</fullName>
    </recommendedName>
</protein>
<comment type="caution">
    <text evidence="2">The sequence shown here is derived from an EMBL/GenBank/DDBJ whole genome shotgun (WGS) entry which is preliminary data.</text>
</comment>
<name>A0AAV7QWY5_PLEWA</name>
<dbReference type="InterPro" id="IPR037394">
    <property type="entry name" value="TBATA-like"/>
</dbReference>
<evidence type="ECO:0000313" key="2">
    <source>
        <dbReference type="EMBL" id="KAJ1143554.1"/>
    </source>
</evidence>
<feature type="region of interest" description="Disordered" evidence="1">
    <location>
        <begin position="298"/>
        <end position="339"/>
    </location>
</feature>
<dbReference type="PANTHER" id="PTHR33772:SF1">
    <property type="entry name" value="PROTEIN TBATA"/>
    <property type="match status" value="1"/>
</dbReference>
<dbReference type="Proteomes" id="UP001066276">
    <property type="component" value="Chromosome 6"/>
</dbReference>
<organism evidence="2 3">
    <name type="scientific">Pleurodeles waltl</name>
    <name type="common">Iberian ribbed newt</name>
    <dbReference type="NCBI Taxonomy" id="8319"/>
    <lineage>
        <taxon>Eukaryota</taxon>
        <taxon>Metazoa</taxon>
        <taxon>Chordata</taxon>
        <taxon>Craniata</taxon>
        <taxon>Vertebrata</taxon>
        <taxon>Euteleostomi</taxon>
        <taxon>Amphibia</taxon>
        <taxon>Batrachia</taxon>
        <taxon>Caudata</taxon>
        <taxon>Salamandroidea</taxon>
        <taxon>Salamandridae</taxon>
        <taxon>Pleurodelinae</taxon>
        <taxon>Pleurodeles</taxon>
    </lineage>
</organism>
<accession>A0AAV7QWY5</accession>
<feature type="non-terminal residue" evidence="2">
    <location>
        <position position="339"/>
    </location>
</feature>
<feature type="non-terminal residue" evidence="2">
    <location>
        <position position="1"/>
    </location>
</feature>
<evidence type="ECO:0000256" key="1">
    <source>
        <dbReference type="SAM" id="MobiDB-lite"/>
    </source>
</evidence>